<dbReference type="Proteomes" id="UP000250235">
    <property type="component" value="Unassembled WGS sequence"/>
</dbReference>
<sequence>MNFARRKRACSTTASRGQRATSAQCAQRRASSRRPAALPAAQQGAQPAAREAADCSTYARGGATSARRRDQRAHPSVSVDRTLAQPLAHGQPIVAHPVRDVSRGVAASVRLPCATGAQVARAHARERKAPPCAAAARWPDPNFDFSILKIKTLDTIMALSIDQIRKTLALIPLLVSGSRPPARQRKNRK</sequence>
<keyword evidence="3" id="KW-1185">Reference proteome</keyword>
<gene>
    <name evidence="2" type="ORF">F511_23686</name>
</gene>
<feature type="region of interest" description="Disordered" evidence="1">
    <location>
        <begin position="1"/>
        <end position="55"/>
    </location>
</feature>
<evidence type="ECO:0000313" key="2">
    <source>
        <dbReference type="EMBL" id="KZV58556.1"/>
    </source>
</evidence>
<dbReference type="AlphaFoldDB" id="A0A2Z7DFA2"/>
<reference evidence="2 3" key="1">
    <citation type="journal article" date="2015" name="Proc. Natl. Acad. Sci. U.S.A.">
        <title>The resurrection genome of Boea hygrometrica: A blueprint for survival of dehydration.</title>
        <authorList>
            <person name="Xiao L."/>
            <person name="Yang G."/>
            <person name="Zhang L."/>
            <person name="Yang X."/>
            <person name="Zhao S."/>
            <person name="Ji Z."/>
            <person name="Zhou Q."/>
            <person name="Hu M."/>
            <person name="Wang Y."/>
            <person name="Chen M."/>
            <person name="Xu Y."/>
            <person name="Jin H."/>
            <person name="Xiao X."/>
            <person name="Hu G."/>
            <person name="Bao F."/>
            <person name="Hu Y."/>
            <person name="Wan P."/>
            <person name="Li L."/>
            <person name="Deng X."/>
            <person name="Kuang T."/>
            <person name="Xiang C."/>
            <person name="Zhu J.K."/>
            <person name="Oliver M.J."/>
            <person name="He Y."/>
        </authorList>
    </citation>
    <scope>NUCLEOTIDE SEQUENCE [LARGE SCALE GENOMIC DNA]</scope>
    <source>
        <strain evidence="3">cv. XS01</strain>
    </source>
</reference>
<name>A0A2Z7DFA2_9LAMI</name>
<feature type="region of interest" description="Disordered" evidence="1">
    <location>
        <begin position="60"/>
        <end position="79"/>
    </location>
</feature>
<protein>
    <submittedName>
        <fullName evidence="2">GDSL esterase/lipase-like</fullName>
    </submittedName>
</protein>
<accession>A0A2Z7DFA2</accession>
<organism evidence="2 3">
    <name type="scientific">Dorcoceras hygrometricum</name>
    <dbReference type="NCBI Taxonomy" id="472368"/>
    <lineage>
        <taxon>Eukaryota</taxon>
        <taxon>Viridiplantae</taxon>
        <taxon>Streptophyta</taxon>
        <taxon>Embryophyta</taxon>
        <taxon>Tracheophyta</taxon>
        <taxon>Spermatophyta</taxon>
        <taxon>Magnoliopsida</taxon>
        <taxon>eudicotyledons</taxon>
        <taxon>Gunneridae</taxon>
        <taxon>Pentapetalae</taxon>
        <taxon>asterids</taxon>
        <taxon>lamiids</taxon>
        <taxon>Lamiales</taxon>
        <taxon>Gesneriaceae</taxon>
        <taxon>Didymocarpoideae</taxon>
        <taxon>Trichosporeae</taxon>
        <taxon>Loxocarpinae</taxon>
        <taxon>Dorcoceras</taxon>
    </lineage>
</organism>
<evidence type="ECO:0000313" key="3">
    <source>
        <dbReference type="Proteomes" id="UP000250235"/>
    </source>
</evidence>
<evidence type="ECO:0000256" key="1">
    <source>
        <dbReference type="SAM" id="MobiDB-lite"/>
    </source>
</evidence>
<feature type="compositionally biased region" description="Low complexity" evidence="1">
    <location>
        <begin position="18"/>
        <end position="50"/>
    </location>
</feature>
<dbReference type="EMBL" id="KQ986739">
    <property type="protein sequence ID" value="KZV58556.1"/>
    <property type="molecule type" value="Genomic_DNA"/>
</dbReference>
<proteinExistence type="predicted"/>